<accession>A0A4V3D0L4</accession>
<organism evidence="1 2">
    <name type="scientific">Pedobacter metabolipauper</name>
    <dbReference type="NCBI Taxonomy" id="425513"/>
    <lineage>
        <taxon>Bacteria</taxon>
        <taxon>Pseudomonadati</taxon>
        <taxon>Bacteroidota</taxon>
        <taxon>Sphingobacteriia</taxon>
        <taxon>Sphingobacteriales</taxon>
        <taxon>Sphingobacteriaceae</taxon>
        <taxon>Pedobacter</taxon>
    </lineage>
</organism>
<dbReference type="InterPro" id="IPR004027">
    <property type="entry name" value="SEC_C_motif"/>
</dbReference>
<dbReference type="SUPFAM" id="SSF103642">
    <property type="entry name" value="Sec-C motif"/>
    <property type="match status" value="1"/>
</dbReference>
<dbReference type="Gene3D" id="3.10.450.50">
    <property type="match status" value="1"/>
</dbReference>
<dbReference type="RefSeq" id="WP_133578411.1">
    <property type="nucleotide sequence ID" value="NZ_SNYC01000010.1"/>
</dbReference>
<gene>
    <name evidence="1" type="ORF">ATK78_4626</name>
</gene>
<evidence type="ECO:0000313" key="1">
    <source>
        <dbReference type="EMBL" id="TDQ06245.1"/>
    </source>
</evidence>
<comment type="caution">
    <text evidence="1">The sequence shown here is derived from an EMBL/GenBank/DDBJ whole genome shotgun (WGS) entry which is preliminary data.</text>
</comment>
<proteinExistence type="predicted"/>
<protein>
    <submittedName>
        <fullName evidence="1">SEC-C motif-containing protein</fullName>
    </submittedName>
</protein>
<dbReference type="OrthoDB" id="21421at2"/>
<dbReference type="Proteomes" id="UP000295620">
    <property type="component" value="Unassembled WGS sequence"/>
</dbReference>
<name>A0A4V3D0L4_9SPHI</name>
<dbReference type="AlphaFoldDB" id="A0A4V3D0L4"/>
<sequence length="216" mass="24794">MVNSDGYRLFVNQVELVSQTNPGLTSFVKEGIPGLKGEINLVDDGNGLIDTYSVEILATSNFPNSFPVVFEVGKKIPINYDWHVYETDGHCCIKTTPEEMLACKKGITLSGFIEEEVKPYFFNQTFRRLNGYFYQERSHGLKGWIEFFKETFNTTDMNLIKEGLKFISKKQKPDRVSLCFCGSGEKYRKCHRDTYDKLSTLSTTDFEFMFEVLGID</sequence>
<dbReference type="Pfam" id="PF02810">
    <property type="entry name" value="SEC-C"/>
    <property type="match status" value="1"/>
</dbReference>
<evidence type="ECO:0000313" key="2">
    <source>
        <dbReference type="Proteomes" id="UP000295620"/>
    </source>
</evidence>
<reference evidence="1 2" key="1">
    <citation type="submission" date="2019-03" db="EMBL/GenBank/DDBJ databases">
        <title>Genomic Encyclopedia of Archaeal and Bacterial Type Strains, Phase II (KMG-II): from individual species to whole genera.</title>
        <authorList>
            <person name="Goeker M."/>
        </authorList>
    </citation>
    <scope>NUCLEOTIDE SEQUENCE [LARGE SCALE GENOMIC DNA]</scope>
    <source>
        <strain evidence="1 2">DSM 19035</strain>
    </source>
</reference>
<dbReference type="EMBL" id="SNYC01000010">
    <property type="protein sequence ID" value="TDQ06245.1"/>
    <property type="molecule type" value="Genomic_DNA"/>
</dbReference>
<keyword evidence="2" id="KW-1185">Reference proteome</keyword>